<dbReference type="GO" id="GO:0003677">
    <property type="term" value="F:DNA binding"/>
    <property type="evidence" value="ECO:0007669"/>
    <property type="project" value="UniProtKB-UniRule"/>
</dbReference>
<dbReference type="InterPro" id="IPR007641">
    <property type="entry name" value="RNA_pol_Rpb2_7"/>
</dbReference>
<evidence type="ECO:0000313" key="14">
    <source>
        <dbReference type="EMBL" id="WKW11420.1"/>
    </source>
</evidence>
<protein>
    <recommendedName>
        <fullName evidence="6 7">DNA-directed RNA polymerase subunit beta</fullName>
        <shortName evidence="6">RNAP subunit beta</shortName>
        <ecNumber evidence="6 7">2.7.7.6</ecNumber>
    </recommendedName>
    <alternativeName>
        <fullName evidence="6">RNA polymerase subunit beta</fullName>
    </alternativeName>
    <alternativeName>
        <fullName evidence="6">Transcriptase subunit beta</fullName>
    </alternativeName>
</protein>
<dbReference type="InterPro" id="IPR042107">
    <property type="entry name" value="DNA-dir_RNA_pol_bsu_ext_1_sf"/>
</dbReference>
<dbReference type="InterPro" id="IPR007642">
    <property type="entry name" value="RNA_pol_Rpb2_2"/>
</dbReference>
<feature type="domain" description="RNA polymerase Rpb2" evidence="10">
    <location>
        <begin position="149"/>
        <end position="222"/>
    </location>
</feature>
<comment type="catalytic activity">
    <reaction evidence="5 6 7">
        <text>RNA(n) + a ribonucleoside 5'-triphosphate = RNA(n+1) + diphosphate</text>
        <dbReference type="Rhea" id="RHEA:21248"/>
        <dbReference type="Rhea" id="RHEA-COMP:14527"/>
        <dbReference type="Rhea" id="RHEA-COMP:17342"/>
        <dbReference type="ChEBI" id="CHEBI:33019"/>
        <dbReference type="ChEBI" id="CHEBI:61557"/>
        <dbReference type="ChEBI" id="CHEBI:140395"/>
        <dbReference type="EC" id="2.7.7.6"/>
    </reaction>
</comment>
<keyword evidence="16" id="KW-1185">Reference proteome</keyword>
<organism evidence="14">
    <name type="scientific">Pseudogemmatithrix spongiicola</name>
    <dbReference type="NCBI Taxonomy" id="3062599"/>
    <lineage>
        <taxon>Bacteria</taxon>
        <taxon>Pseudomonadati</taxon>
        <taxon>Gemmatimonadota</taxon>
        <taxon>Gemmatimonadia</taxon>
        <taxon>Gemmatimonadales</taxon>
        <taxon>Gemmatimonadaceae</taxon>
        <taxon>Pseudogemmatithrix</taxon>
    </lineage>
</organism>
<gene>
    <name evidence="6 14" type="primary">rpoB</name>
    <name evidence="14" type="ORF">Strain138_000670</name>
    <name evidence="15" type="ORF">Strain318_000670</name>
</gene>
<accession>A0AA49JT41</accession>
<dbReference type="InterPro" id="IPR037033">
    <property type="entry name" value="DNA-dir_RNAP_su2_hyb_sf"/>
</dbReference>
<dbReference type="InterPro" id="IPR007645">
    <property type="entry name" value="RNA_pol_Rpb2_3"/>
</dbReference>
<dbReference type="GO" id="GO:0032549">
    <property type="term" value="F:ribonucleoside binding"/>
    <property type="evidence" value="ECO:0007669"/>
    <property type="project" value="InterPro"/>
</dbReference>
<evidence type="ECO:0000313" key="16">
    <source>
        <dbReference type="Proteomes" id="UP001229955"/>
    </source>
</evidence>
<comment type="similarity">
    <text evidence="6 7">Belongs to the RNA polymerase beta chain family.</text>
</comment>
<dbReference type="EMBL" id="CP130613">
    <property type="protein sequence ID" value="WKW14330.1"/>
    <property type="molecule type" value="Genomic_DNA"/>
</dbReference>
<dbReference type="KEGG" id="pspc:Strain318_000670"/>
<dbReference type="Gene3D" id="2.30.150.10">
    <property type="entry name" value="DNA-directed RNA polymerase, beta subunit, external 1 domain"/>
    <property type="match status" value="1"/>
</dbReference>
<dbReference type="EC" id="2.7.7.6" evidence="6 7"/>
<comment type="subunit">
    <text evidence="6 7">The RNAP catalytic core consists of 2 alpha, 1 beta, 1 beta' and 1 omega subunit. When a sigma factor is associated with the core the holoenzyme is formed, which can initiate transcription.</text>
</comment>
<evidence type="ECO:0000256" key="4">
    <source>
        <dbReference type="ARBA" id="ARBA00023163"/>
    </source>
</evidence>
<dbReference type="RefSeq" id="WP_367887118.1">
    <property type="nucleotide sequence ID" value="NZ_CP130612.1"/>
</dbReference>
<dbReference type="Gene3D" id="3.90.1110.10">
    <property type="entry name" value="RNA polymerase Rpb2, domain 2"/>
    <property type="match status" value="1"/>
</dbReference>
<evidence type="ECO:0000259" key="12">
    <source>
        <dbReference type="Pfam" id="PF04565"/>
    </source>
</evidence>
<feature type="domain" description="DNA-directed RNA polymerase beta subunit external 1" evidence="13">
    <location>
        <begin position="626"/>
        <end position="691"/>
    </location>
</feature>
<evidence type="ECO:0000256" key="6">
    <source>
        <dbReference type="HAMAP-Rule" id="MF_01321"/>
    </source>
</evidence>
<sequence length="1522" mass="168003">MITQISFGKLEHGMQMPHLLDIQTQAFQSLLQLDAAKHGREDVGLERVFKDLFPITDVHENFSLDFKRYTLGEPKYAVEECIERDMTYSAPLKATLVLTVYEENPVDGKKRLKNQIEKEVYLGELPLLTPVGTFVINGAERVIVSQLHRSPGVVFEESTHPNGQRLISSRIIPFRGSWVEFTVDIHDVIYVHIDKKKKFPATALLRAFGYGTNADIYRLFFGVRELDLTKRKEGRDREIIGAIIAEDIELAGEATPEDAPKLKTKKARAERERNENVLLVKQGDELTEEVYNRLRRLKIDKIQVFASYQQVDLGEELDAFESGDRTQARTIALDVVDPATGEVVAETGQSLNVTMVRKLRKLDLHKVSCFAASGRAESALIKNTLAKDPTKSEDEALKQIYSLLRPGDAPNKETAKQALERLFFSPKRYDLGRVGRYKINQRLHLATPASQTVLDTNDFVAIIRYLVELQQGRGHVDDIDHLGNRRIRSVGELIANQFSVGLSRMARLVKERMSINQDSEKISLDDLVNARTVSAVIQAFFGSSQLSQFMDQTNPLAELTNKRRLSALGPGGLTRERAGFEVRDVHYSQYGRMCPIETPEGPNIGLITSLATFARVNDLGFVETPYIVVKNGKVTKEIAWLDANREEDAVIAQANARLNEDGSFAEDLVLCRQQGDVPLMPPSRIDYMDVAPEQLVSIAAALIPFLEHDDANRALMGSNMQRQAVPLLNPQTPLVGTGLEEKVAVDSGAVVIAKRAGTVTRVTADEIIVDAGTKGKEADEPLKRLAAQDRYKLRKYRRTNQDTALNQRPLVKVGQKVKAGEVLADGAGTQYGQLALGSNVTVAFMPWYGHNFEDAIVLSERLVKDDVYSSIHIQEHELHVRDTKRGQEEITREIPNVSEESLVDLDERGIVRIGAHVRPGDILVGKITPKGETELSPEEKLLTAIFGEKAKDVKDSSLKVPPGVEGVVIDVKIFSRVEDQVVEKDRGERIGEVRRLEGEEKVRVNDVRDEEIKALLEGQKVALALQAGTVEEAIAAGTTLTSDLLAGLRLATLDLKTFRVENKKVNEEVRRIIDAADEVKAKIEERAEMRIDQILKPDELPPGVIQLVKVYLAEKRKISVGDKMAGRHGNKGIVARIVPEEDMPFLPDGRPVDIVLNPLGVPSRMNVGQILETHLGWAAKILGFYAKTPVFQGANEREIGLCLRLAGLEWVRGSLQLETPAPGYTADELRAILSDLRPAQSEADKVELLADANVNDLNGRGMSAVAKAAFQRTFDYLAGAAKELAARERTATQHAVAHHQAEIDAAETPASAKAELKKALKELEKRAELDDAGLLEAMGRPALAAMLGKKSDADVDAASRELMIAGGMNPGGKIRLRDGRTGETFSNPVTVGQVYMLKLSHLVDDKIHARSIGPYSLVTQQPLAGKAQFGGQRFGEMEVWALEAYGAAHTLQEILTVKSDDVSGRSRVYEAIVKGQNLPEPGTPESFNVLVKELQALGIHVTMDSHAEGGHQGISSPFGTEE</sequence>
<keyword evidence="3 6" id="KW-0548">Nucleotidyltransferase</keyword>
<evidence type="ECO:0000256" key="3">
    <source>
        <dbReference type="ARBA" id="ARBA00022695"/>
    </source>
</evidence>
<dbReference type="PANTHER" id="PTHR20856">
    <property type="entry name" value="DNA-DIRECTED RNA POLYMERASE I SUBUNIT 2"/>
    <property type="match status" value="1"/>
</dbReference>
<dbReference type="NCBIfam" id="TIGR02013">
    <property type="entry name" value="rpoB"/>
    <property type="match status" value="1"/>
</dbReference>
<dbReference type="InterPro" id="IPR015712">
    <property type="entry name" value="DNA-dir_RNA_pol_su2"/>
</dbReference>
<comment type="function">
    <text evidence="6 7">DNA-dependent RNA polymerase catalyzes the transcription of DNA into RNA using the four ribonucleoside triphosphates as substrates.</text>
</comment>
<dbReference type="GO" id="GO:0000428">
    <property type="term" value="C:DNA-directed RNA polymerase complex"/>
    <property type="evidence" value="ECO:0007669"/>
    <property type="project" value="UniProtKB-KW"/>
</dbReference>
<dbReference type="GO" id="GO:0006351">
    <property type="term" value="P:DNA-templated transcription"/>
    <property type="evidence" value="ECO:0007669"/>
    <property type="project" value="UniProtKB-UniRule"/>
</dbReference>
<evidence type="ECO:0000256" key="7">
    <source>
        <dbReference type="RuleBase" id="RU363031"/>
    </source>
</evidence>
<dbReference type="EMBL" id="CP130612">
    <property type="protein sequence ID" value="WKW11420.1"/>
    <property type="molecule type" value="Genomic_DNA"/>
</dbReference>
<accession>A0AA49JYQ8</accession>
<evidence type="ECO:0000256" key="5">
    <source>
        <dbReference type="ARBA" id="ARBA00048552"/>
    </source>
</evidence>
<dbReference type="GO" id="GO:0003899">
    <property type="term" value="F:DNA-directed RNA polymerase activity"/>
    <property type="evidence" value="ECO:0007669"/>
    <property type="project" value="UniProtKB-UniRule"/>
</dbReference>
<evidence type="ECO:0000313" key="15">
    <source>
        <dbReference type="EMBL" id="WKW14330.1"/>
    </source>
</evidence>
<dbReference type="Pfam" id="PF10385">
    <property type="entry name" value="RNA_pol_Rpb2_45"/>
    <property type="match status" value="1"/>
</dbReference>
<dbReference type="InterPro" id="IPR010243">
    <property type="entry name" value="RNA_pol_bsu_bac"/>
</dbReference>
<dbReference type="SUPFAM" id="SSF64484">
    <property type="entry name" value="beta and beta-prime subunits of DNA dependent RNA-polymerase"/>
    <property type="match status" value="2"/>
</dbReference>
<feature type="domain" description="RNA polymerase Rpb2" evidence="9">
    <location>
        <begin position="1430"/>
        <end position="1504"/>
    </location>
</feature>
<reference evidence="14" key="1">
    <citation type="submission" date="2023-07" db="EMBL/GenBank/DDBJ databases">
        <authorList>
            <person name="Haufschild T."/>
            <person name="Kallscheuer N."/>
            <person name="Hammer J."/>
            <person name="Kohn T."/>
            <person name="Kabuu M."/>
            <person name="Jogler M."/>
            <person name="Wohfarth N."/>
            <person name="Heuer A."/>
            <person name="Rohde M."/>
            <person name="van Teeseling M.C.F."/>
            <person name="Jogler C."/>
        </authorList>
    </citation>
    <scope>NUCLEOTIDE SEQUENCE</scope>
    <source>
        <strain evidence="14">Strain 138</strain>
        <strain evidence="15">Strain 318</strain>
    </source>
</reference>
<evidence type="ECO:0000259" key="13">
    <source>
        <dbReference type="Pfam" id="PF10385"/>
    </source>
</evidence>
<feature type="domain" description="RNA polymerase Rpb2" evidence="10">
    <location>
        <begin position="377"/>
        <end position="488"/>
    </location>
</feature>
<dbReference type="InterPro" id="IPR007120">
    <property type="entry name" value="DNA-dir_RNAP_su2_dom"/>
</dbReference>
<dbReference type="Gene3D" id="2.40.270.10">
    <property type="entry name" value="DNA-directed RNA polymerase, subunit 2, domain 6"/>
    <property type="match status" value="2"/>
</dbReference>
<dbReference type="InterPro" id="IPR007644">
    <property type="entry name" value="RNA_pol_bsu_protrusion"/>
</dbReference>
<dbReference type="Pfam" id="PF00562">
    <property type="entry name" value="RNA_pol_Rpb2_6"/>
    <property type="match status" value="2"/>
</dbReference>
<dbReference type="Pfam" id="PF04563">
    <property type="entry name" value="RNA_pol_Rpb2_1"/>
    <property type="match status" value="1"/>
</dbReference>
<dbReference type="InterPro" id="IPR007121">
    <property type="entry name" value="RNA_pol_bsu_CS"/>
</dbReference>
<dbReference type="Gene3D" id="3.90.1800.10">
    <property type="entry name" value="RNA polymerase alpha subunit dimerisation domain"/>
    <property type="match status" value="1"/>
</dbReference>
<dbReference type="HAMAP" id="MF_01321">
    <property type="entry name" value="RNApol_bact_RpoB"/>
    <property type="match status" value="1"/>
</dbReference>
<feature type="domain" description="RNA polymerase beta subunit protrusion" evidence="11">
    <location>
        <begin position="19"/>
        <end position="534"/>
    </location>
</feature>
<evidence type="ECO:0000259" key="8">
    <source>
        <dbReference type="Pfam" id="PF00562"/>
    </source>
</evidence>
<keyword evidence="2 6" id="KW-0808">Transferase</keyword>
<dbReference type="PROSITE" id="PS01166">
    <property type="entry name" value="RNA_POL_BETA"/>
    <property type="match status" value="1"/>
</dbReference>
<dbReference type="NCBIfam" id="NF001616">
    <property type="entry name" value="PRK00405.1"/>
    <property type="match status" value="1"/>
</dbReference>
<dbReference type="Gene3D" id="2.40.50.100">
    <property type="match status" value="1"/>
</dbReference>
<evidence type="ECO:0000256" key="2">
    <source>
        <dbReference type="ARBA" id="ARBA00022679"/>
    </source>
</evidence>
<evidence type="ECO:0000259" key="9">
    <source>
        <dbReference type="Pfam" id="PF04560"/>
    </source>
</evidence>
<dbReference type="FunFam" id="3.90.1800.10:FF:000001">
    <property type="entry name" value="DNA-directed RNA polymerase subunit beta"/>
    <property type="match status" value="1"/>
</dbReference>
<evidence type="ECO:0000259" key="10">
    <source>
        <dbReference type="Pfam" id="PF04561"/>
    </source>
</evidence>
<feature type="domain" description="DNA-directed RNA polymerase subunit 2 hybrid-binding" evidence="8">
    <location>
        <begin position="1359"/>
        <end position="1428"/>
    </location>
</feature>
<dbReference type="Pfam" id="PF04565">
    <property type="entry name" value="RNA_pol_Rpb2_3"/>
    <property type="match status" value="1"/>
</dbReference>
<dbReference type="CDD" id="cd00653">
    <property type="entry name" value="RNA_pol_B_RPB2"/>
    <property type="match status" value="1"/>
</dbReference>
<dbReference type="InterPro" id="IPR014724">
    <property type="entry name" value="RNA_pol_RPB2_OB-fold"/>
</dbReference>
<feature type="domain" description="RNA polymerase Rpb2" evidence="12">
    <location>
        <begin position="548"/>
        <end position="616"/>
    </location>
</feature>
<evidence type="ECO:0000256" key="1">
    <source>
        <dbReference type="ARBA" id="ARBA00022478"/>
    </source>
</evidence>
<dbReference type="Pfam" id="PF04560">
    <property type="entry name" value="RNA_pol_Rpb2_7"/>
    <property type="match status" value="1"/>
</dbReference>
<evidence type="ECO:0000259" key="11">
    <source>
        <dbReference type="Pfam" id="PF04563"/>
    </source>
</evidence>
<dbReference type="Pfam" id="PF04561">
    <property type="entry name" value="RNA_pol_Rpb2_2"/>
    <property type="match status" value="2"/>
</dbReference>
<feature type="domain" description="DNA-directed RNA polymerase subunit 2 hybrid-binding" evidence="8">
    <location>
        <begin position="752"/>
        <end position="1210"/>
    </location>
</feature>
<dbReference type="Gene3D" id="2.40.50.150">
    <property type="match status" value="1"/>
</dbReference>
<dbReference type="InterPro" id="IPR019462">
    <property type="entry name" value="DNA-dir_RNA_pol_bsu_external_1"/>
</dbReference>
<dbReference type="InterPro" id="IPR037034">
    <property type="entry name" value="RNA_pol_Rpb2_2_sf"/>
</dbReference>
<proteinExistence type="inferred from homology"/>
<name>A0AA49JT41_9BACT</name>
<keyword evidence="4 6" id="KW-0804">Transcription</keyword>
<dbReference type="Gene3D" id="3.90.1100.10">
    <property type="match status" value="2"/>
</dbReference>
<keyword evidence="1 6" id="KW-0240">DNA-directed RNA polymerase</keyword>
<dbReference type="Proteomes" id="UP001229955">
    <property type="component" value="Chromosome"/>
</dbReference>